<reference evidence="3" key="1">
    <citation type="submission" date="2018-07" db="EMBL/GenBank/DDBJ databases">
        <authorList>
            <person name="Zhao J."/>
        </authorList>
    </citation>
    <scope>NUCLEOTIDE SEQUENCE [LARGE SCALE GENOMIC DNA]</scope>
    <source>
        <strain evidence="3">GSSD-12</strain>
    </source>
</reference>
<gene>
    <name evidence="2" type="ORF">DVK44_05110</name>
</gene>
<dbReference type="KEGG" id="spad:DVK44_05110"/>
<evidence type="ECO:0000313" key="2">
    <source>
        <dbReference type="EMBL" id="AXG77161.1"/>
    </source>
</evidence>
<evidence type="ECO:0000256" key="1">
    <source>
        <dbReference type="SAM" id="MobiDB-lite"/>
    </source>
</evidence>
<dbReference type="AlphaFoldDB" id="A0A345HKD7"/>
<organism evidence="2 3">
    <name type="scientific">Streptomyces paludis</name>
    <dbReference type="NCBI Taxonomy" id="2282738"/>
    <lineage>
        <taxon>Bacteria</taxon>
        <taxon>Bacillati</taxon>
        <taxon>Actinomycetota</taxon>
        <taxon>Actinomycetes</taxon>
        <taxon>Kitasatosporales</taxon>
        <taxon>Streptomycetaceae</taxon>
        <taxon>Streptomyces</taxon>
    </lineage>
</organism>
<dbReference type="EMBL" id="CP031194">
    <property type="protein sequence ID" value="AXG77161.1"/>
    <property type="molecule type" value="Genomic_DNA"/>
</dbReference>
<name>A0A345HKD7_9ACTN</name>
<protein>
    <submittedName>
        <fullName evidence="2">Uncharacterized protein</fullName>
    </submittedName>
</protein>
<dbReference type="Proteomes" id="UP000253868">
    <property type="component" value="Chromosome"/>
</dbReference>
<sequence>MPPLLSLSGSRDVTAPRSESRGTDNAGGEDLSRPTPTAPHVFVPTSHSCPTAKARRGRLGGDAGSVGIQQGPSSGAVRGRSLMAGSGPIGF</sequence>
<proteinExistence type="predicted"/>
<accession>A0A345HKD7</accession>
<keyword evidence="3" id="KW-1185">Reference proteome</keyword>
<evidence type="ECO:0000313" key="3">
    <source>
        <dbReference type="Proteomes" id="UP000253868"/>
    </source>
</evidence>
<feature type="region of interest" description="Disordered" evidence="1">
    <location>
        <begin position="1"/>
        <end position="91"/>
    </location>
</feature>